<feature type="transmembrane region" description="Helical" evidence="7">
    <location>
        <begin position="88"/>
        <end position="109"/>
    </location>
</feature>
<sequence>MPSGAAHRRGPRRVPVRARDQAGAAGPRGRRRRPREPCRGTCADPGARRVGHARRRDHARREHARPVRCARRERLSVTGSPRGWLGPYLVLALLWGCSFLFIAIALRSFAPTQVAFGRIVIGFALLVVILVARRERASIPRARLGDLVIVGAVMTAGPFVLFALAEQRVSSVLAGLVNATTPLFTAMFVAILVPHERPDRVQLVGIAAGFAGIAVLLGVWNPGAIDLLGGLMLVGATLCYGFGNAWSRRRLTGVGLSPVTLPAVQLAVGTVLLAPFALTSPLVAPVAAGPALALAALGLGGTGLAFLLYWRVMELAGATVTASVTYVIPLVSTTLGVLVLHEDLHWYEPVGGVVVLAGVALTQWGAARRRPRLARPVTAAAADVAG</sequence>
<dbReference type="EMBL" id="SDWW01000016">
    <property type="protein sequence ID" value="RYV51444.1"/>
    <property type="molecule type" value="Genomic_DNA"/>
</dbReference>
<evidence type="ECO:0000256" key="5">
    <source>
        <dbReference type="ARBA" id="ARBA00023136"/>
    </source>
</evidence>
<dbReference type="InterPro" id="IPR037185">
    <property type="entry name" value="EmrE-like"/>
</dbReference>
<evidence type="ECO:0000256" key="7">
    <source>
        <dbReference type="SAM" id="Phobius"/>
    </source>
</evidence>
<dbReference type="SUPFAM" id="SSF103481">
    <property type="entry name" value="Multidrug resistance efflux transporter EmrE"/>
    <property type="match status" value="2"/>
</dbReference>
<keyword evidence="5 7" id="KW-0472">Membrane</keyword>
<dbReference type="PANTHER" id="PTHR32322">
    <property type="entry name" value="INNER MEMBRANE TRANSPORTER"/>
    <property type="match status" value="1"/>
</dbReference>
<evidence type="ECO:0000313" key="9">
    <source>
        <dbReference type="EMBL" id="RYV51444.1"/>
    </source>
</evidence>
<feature type="transmembrane region" description="Helical" evidence="7">
    <location>
        <begin position="317"/>
        <end position="340"/>
    </location>
</feature>
<evidence type="ECO:0000259" key="8">
    <source>
        <dbReference type="Pfam" id="PF00892"/>
    </source>
</evidence>
<feature type="transmembrane region" description="Helical" evidence="7">
    <location>
        <begin position="259"/>
        <end position="278"/>
    </location>
</feature>
<evidence type="ECO:0000313" key="10">
    <source>
        <dbReference type="Proteomes" id="UP000293764"/>
    </source>
</evidence>
<gene>
    <name evidence="9" type="ORF">EUA98_08430</name>
</gene>
<keyword evidence="10" id="KW-1185">Reference proteome</keyword>
<evidence type="ECO:0000256" key="6">
    <source>
        <dbReference type="SAM" id="MobiDB-lite"/>
    </source>
</evidence>
<feature type="domain" description="EamA" evidence="8">
    <location>
        <begin position="228"/>
        <end position="362"/>
    </location>
</feature>
<keyword evidence="3 7" id="KW-0812">Transmembrane</keyword>
<keyword evidence="4 7" id="KW-1133">Transmembrane helix</keyword>
<dbReference type="AlphaFoldDB" id="A0A4V1ZHB3"/>
<feature type="transmembrane region" description="Helical" evidence="7">
    <location>
        <begin position="171"/>
        <end position="194"/>
    </location>
</feature>
<dbReference type="OrthoDB" id="5242975at2"/>
<reference evidence="9 10" key="1">
    <citation type="submission" date="2019-01" db="EMBL/GenBank/DDBJ databases">
        <title>Novel species of Cellulomonas.</title>
        <authorList>
            <person name="Liu Q."/>
            <person name="Xin Y.-H."/>
        </authorList>
    </citation>
    <scope>NUCLEOTIDE SEQUENCE [LARGE SCALE GENOMIC DNA]</scope>
    <source>
        <strain evidence="9 10">HLT2-17</strain>
    </source>
</reference>
<feature type="region of interest" description="Disordered" evidence="6">
    <location>
        <begin position="1"/>
        <end position="65"/>
    </location>
</feature>
<feature type="transmembrane region" description="Helical" evidence="7">
    <location>
        <begin position="201"/>
        <end position="221"/>
    </location>
</feature>
<protein>
    <submittedName>
        <fullName evidence="9">EamA family transporter</fullName>
    </submittedName>
</protein>
<dbReference type="GO" id="GO:0016020">
    <property type="term" value="C:membrane"/>
    <property type="evidence" value="ECO:0007669"/>
    <property type="project" value="UniProtKB-SubCell"/>
</dbReference>
<dbReference type="Proteomes" id="UP000293764">
    <property type="component" value="Unassembled WGS sequence"/>
</dbReference>
<dbReference type="InterPro" id="IPR050638">
    <property type="entry name" value="AA-Vitamin_Transporters"/>
</dbReference>
<evidence type="ECO:0000256" key="2">
    <source>
        <dbReference type="ARBA" id="ARBA00007362"/>
    </source>
</evidence>
<feature type="compositionally biased region" description="Basic residues" evidence="6">
    <location>
        <begin position="1"/>
        <end position="16"/>
    </location>
</feature>
<dbReference type="PANTHER" id="PTHR32322:SF9">
    <property type="entry name" value="AMINO-ACID METABOLITE EFFLUX PUMP-RELATED"/>
    <property type="match status" value="1"/>
</dbReference>
<feature type="domain" description="EamA" evidence="8">
    <location>
        <begin position="89"/>
        <end position="217"/>
    </location>
</feature>
<organism evidence="9 10">
    <name type="scientific">Pengzhenrongella frigida</name>
    <dbReference type="NCBI Taxonomy" id="1259133"/>
    <lineage>
        <taxon>Bacteria</taxon>
        <taxon>Bacillati</taxon>
        <taxon>Actinomycetota</taxon>
        <taxon>Actinomycetes</taxon>
        <taxon>Micrococcales</taxon>
        <taxon>Pengzhenrongella</taxon>
    </lineage>
</organism>
<feature type="transmembrane region" description="Helical" evidence="7">
    <location>
        <begin position="290"/>
        <end position="310"/>
    </location>
</feature>
<feature type="compositionally biased region" description="Basic residues" evidence="6">
    <location>
        <begin position="49"/>
        <end position="65"/>
    </location>
</feature>
<dbReference type="Pfam" id="PF00892">
    <property type="entry name" value="EamA"/>
    <property type="match status" value="2"/>
</dbReference>
<evidence type="ECO:0000256" key="4">
    <source>
        <dbReference type="ARBA" id="ARBA00022989"/>
    </source>
</evidence>
<comment type="similarity">
    <text evidence="2">Belongs to the EamA transporter family.</text>
</comment>
<comment type="caution">
    <text evidence="9">The sequence shown here is derived from an EMBL/GenBank/DDBJ whole genome shotgun (WGS) entry which is preliminary data.</text>
</comment>
<feature type="transmembrane region" description="Helical" evidence="7">
    <location>
        <begin position="144"/>
        <end position="165"/>
    </location>
</feature>
<feature type="transmembrane region" description="Helical" evidence="7">
    <location>
        <begin position="115"/>
        <end position="132"/>
    </location>
</feature>
<name>A0A4V1ZHB3_9MICO</name>
<feature type="transmembrane region" description="Helical" evidence="7">
    <location>
        <begin position="346"/>
        <end position="366"/>
    </location>
</feature>
<evidence type="ECO:0000256" key="3">
    <source>
        <dbReference type="ARBA" id="ARBA00022692"/>
    </source>
</evidence>
<evidence type="ECO:0000256" key="1">
    <source>
        <dbReference type="ARBA" id="ARBA00004141"/>
    </source>
</evidence>
<feature type="transmembrane region" description="Helical" evidence="7">
    <location>
        <begin position="227"/>
        <end position="247"/>
    </location>
</feature>
<accession>A0A4V1ZHB3</accession>
<dbReference type="InterPro" id="IPR000620">
    <property type="entry name" value="EamA_dom"/>
</dbReference>
<comment type="subcellular location">
    <subcellularLocation>
        <location evidence="1">Membrane</location>
        <topology evidence="1">Multi-pass membrane protein</topology>
    </subcellularLocation>
</comment>
<proteinExistence type="inferred from homology"/>